<proteinExistence type="predicted"/>
<accession>A0A9N9B3F4</accession>
<evidence type="ECO:0000313" key="2">
    <source>
        <dbReference type="EMBL" id="CAG8549763.1"/>
    </source>
</evidence>
<comment type="caution">
    <text evidence="2">The sequence shown here is derived from an EMBL/GenBank/DDBJ whole genome shotgun (WGS) entry which is preliminary data.</text>
</comment>
<name>A0A9N9B3F4_9GLOM</name>
<keyword evidence="1" id="KW-1133">Transmembrane helix</keyword>
<dbReference type="EMBL" id="CAJVPQ010001387">
    <property type="protein sequence ID" value="CAG8549763.1"/>
    <property type="molecule type" value="Genomic_DNA"/>
</dbReference>
<keyword evidence="1" id="KW-0472">Membrane</keyword>
<sequence length="155" mass="17108">MPEDFLKLNLNWICTIDNRAGHTAILTPEGKIIIHGGSKIIANIFDASATPEIFVLNMEAEQFEFSEPPIVSNIGNETGAKSTNFPIIIIIYSVTGTLGAAMIVVSVIFIYRRMRTRNSNNKRNSVGHMVPEQVEFDNSGKIEEQHNLPGQAVPL</sequence>
<dbReference type="AlphaFoldDB" id="A0A9N9B3F4"/>
<dbReference type="OrthoDB" id="432528at2759"/>
<keyword evidence="1" id="KW-0812">Transmembrane</keyword>
<dbReference type="Proteomes" id="UP000789570">
    <property type="component" value="Unassembled WGS sequence"/>
</dbReference>
<gene>
    <name evidence="2" type="ORF">FCALED_LOCUS6059</name>
</gene>
<evidence type="ECO:0000256" key="1">
    <source>
        <dbReference type="SAM" id="Phobius"/>
    </source>
</evidence>
<keyword evidence="3" id="KW-1185">Reference proteome</keyword>
<organism evidence="2 3">
    <name type="scientific">Funneliformis caledonium</name>
    <dbReference type="NCBI Taxonomy" id="1117310"/>
    <lineage>
        <taxon>Eukaryota</taxon>
        <taxon>Fungi</taxon>
        <taxon>Fungi incertae sedis</taxon>
        <taxon>Mucoromycota</taxon>
        <taxon>Glomeromycotina</taxon>
        <taxon>Glomeromycetes</taxon>
        <taxon>Glomerales</taxon>
        <taxon>Glomeraceae</taxon>
        <taxon>Funneliformis</taxon>
    </lineage>
</organism>
<evidence type="ECO:0000313" key="3">
    <source>
        <dbReference type="Proteomes" id="UP000789570"/>
    </source>
</evidence>
<feature type="transmembrane region" description="Helical" evidence="1">
    <location>
        <begin position="87"/>
        <end position="111"/>
    </location>
</feature>
<reference evidence="2" key="1">
    <citation type="submission" date="2021-06" db="EMBL/GenBank/DDBJ databases">
        <authorList>
            <person name="Kallberg Y."/>
            <person name="Tangrot J."/>
            <person name="Rosling A."/>
        </authorList>
    </citation>
    <scope>NUCLEOTIDE SEQUENCE</scope>
    <source>
        <strain evidence="2">UK204</strain>
    </source>
</reference>
<protein>
    <submittedName>
        <fullName evidence="2">2776_t:CDS:1</fullName>
    </submittedName>
</protein>